<sequence length="226" mass="25266">VKLFCSAISLHILRICSQGLERAVECLKSQTALPILIGFLASICANIALAVLCKYKHSLTEASARSESVQRRLIQLCEDRTAPGCSCSKTECPEGWLHAEKLSPSQQRQAELKSPGSCEETGGHLTILHTVQQPGCELMFVRFECFSSVYYMIDKGSDRSVSTDWDRTPDWSPGGYWDQWSFEPDNHQSGGECGEGCATSNSHSKKWFELCCHYYSDQLCFMIVFV</sequence>
<keyword evidence="3" id="KW-1185">Reference proteome</keyword>
<evidence type="ECO:0000313" key="2">
    <source>
        <dbReference type="Ensembl" id="ENSSFAP00005028610.1"/>
    </source>
</evidence>
<reference evidence="2" key="2">
    <citation type="submission" date="2025-08" db="UniProtKB">
        <authorList>
            <consortium name="Ensembl"/>
        </authorList>
    </citation>
    <scope>IDENTIFICATION</scope>
</reference>
<dbReference type="Proteomes" id="UP000472267">
    <property type="component" value="Chromosome 11"/>
</dbReference>
<keyword evidence="1" id="KW-1133">Transmembrane helix</keyword>
<accession>A0A672HI61</accession>
<keyword evidence="1" id="KW-0472">Membrane</keyword>
<keyword evidence="1" id="KW-0812">Transmembrane</keyword>
<evidence type="ECO:0008006" key="4">
    <source>
        <dbReference type="Google" id="ProtNLM"/>
    </source>
</evidence>
<name>A0A672HI61_SALFA</name>
<proteinExistence type="predicted"/>
<dbReference type="AlphaFoldDB" id="A0A672HI61"/>
<dbReference type="InParanoid" id="A0A672HI61"/>
<feature type="transmembrane region" description="Helical" evidence="1">
    <location>
        <begin position="32"/>
        <end position="53"/>
    </location>
</feature>
<organism evidence="2 3">
    <name type="scientific">Salarias fasciatus</name>
    <name type="common">Jewelled blenny</name>
    <name type="synonym">Blennius fasciatus</name>
    <dbReference type="NCBI Taxonomy" id="181472"/>
    <lineage>
        <taxon>Eukaryota</taxon>
        <taxon>Metazoa</taxon>
        <taxon>Chordata</taxon>
        <taxon>Craniata</taxon>
        <taxon>Vertebrata</taxon>
        <taxon>Euteleostomi</taxon>
        <taxon>Actinopterygii</taxon>
        <taxon>Neopterygii</taxon>
        <taxon>Teleostei</taxon>
        <taxon>Neoteleostei</taxon>
        <taxon>Acanthomorphata</taxon>
        <taxon>Ovalentaria</taxon>
        <taxon>Blenniimorphae</taxon>
        <taxon>Blenniiformes</taxon>
        <taxon>Blennioidei</taxon>
        <taxon>Blenniidae</taxon>
        <taxon>Salariinae</taxon>
        <taxon>Salarias</taxon>
    </lineage>
</organism>
<protein>
    <recommendedName>
        <fullName evidence="4">C-type lectin domain-containing protein</fullName>
    </recommendedName>
</protein>
<dbReference type="OMA" id="LCFMIVF"/>
<evidence type="ECO:0000256" key="1">
    <source>
        <dbReference type="SAM" id="Phobius"/>
    </source>
</evidence>
<reference evidence="2" key="3">
    <citation type="submission" date="2025-09" db="UniProtKB">
        <authorList>
            <consortium name="Ensembl"/>
        </authorList>
    </citation>
    <scope>IDENTIFICATION</scope>
</reference>
<dbReference type="Ensembl" id="ENSSFAT00005029673.1">
    <property type="protein sequence ID" value="ENSSFAP00005028610.1"/>
    <property type="gene ID" value="ENSSFAG00005014581.1"/>
</dbReference>
<reference evidence="2" key="1">
    <citation type="submission" date="2019-06" db="EMBL/GenBank/DDBJ databases">
        <authorList>
            <consortium name="Wellcome Sanger Institute Data Sharing"/>
        </authorList>
    </citation>
    <scope>NUCLEOTIDE SEQUENCE [LARGE SCALE GENOMIC DNA]</scope>
</reference>
<evidence type="ECO:0000313" key="3">
    <source>
        <dbReference type="Proteomes" id="UP000472267"/>
    </source>
</evidence>